<dbReference type="Proteomes" id="UP000245667">
    <property type="component" value="Unassembled WGS sequence"/>
</dbReference>
<dbReference type="GO" id="GO:0030246">
    <property type="term" value="F:carbohydrate binding"/>
    <property type="evidence" value="ECO:0007669"/>
    <property type="project" value="InterPro"/>
</dbReference>
<dbReference type="Pfam" id="PF14509">
    <property type="entry name" value="GH97_C"/>
    <property type="match status" value="1"/>
</dbReference>
<evidence type="ECO:0000256" key="3">
    <source>
        <dbReference type="ARBA" id="ARBA00022801"/>
    </source>
</evidence>
<evidence type="ECO:0000256" key="5">
    <source>
        <dbReference type="ARBA" id="ARBA00023295"/>
    </source>
</evidence>
<feature type="domain" description="Glycosyl-hydrolase 97 catalytic" evidence="6">
    <location>
        <begin position="313"/>
        <end position="466"/>
    </location>
</feature>
<dbReference type="PANTHER" id="PTHR35803:SF2">
    <property type="entry name" value="RETAINING ALPHA-GALACTOSIDASE"/>
    <property type="match status" value="1"/>
</dbReference>
<evidence type="ECO:0000313" key="10">
    <source>
        <dbReference type="Proteomes" id="UP000245667"/>
    </source>
</evidence>
<dbReference type="Pfam" id="PF14508">
    <property type="entry name" value="GH97_N"/>
    <property type="match status" value="1"/>
</dbReference>
<dbReference type="InterPro" id="IPR013780">
    <property type="entry name" value="Glyco_hydro_b"/>
</dbReference>
<reference evidence="9 10" key="1">
    <citation type="submission" date="2018-05" db="EMBL/GenBank/DDBJ databases">
        <title>Genomic Encyclopedia of Archaeal and Bacterial Type Strains, Phase II (KMG-II): from individual species to whole genera.</title>
        <authorList>
            <person name="Goeker M."/>
        </authorList>
    </citation>
    <scope>NUCLEOTIDE SEQUENCE [LARGE SCALE GENOMIC DNA]</scope>
    <source>
        <strain evidence="9 10">DSM 23514</strain>
    </source>
</reference>
<feature type="domain" description="Glycosyl-hydrolase 97 N-terminal" evidence="7">
    <location>
        <begin position="34"/>
        <end position="293"/>
    </location>
</feature>
<proteinExistence type="predicted"/>
<dbReference type="AlphaFoldDB" id="A0A316DUN9"/>
<feature type="domain" description="Glycosyl-hydrolase 97 C-terminal oligomerisation" evidence="8">
    <location>
        <begin position="571"/>
        <end position="666"/>
    </location>
</feature>
<dbReference type="InterPro" id="IPR014718">
    <property type="entry name" value="GH-type_carb-bd"/>
</dbReference>
<dbReference type="Gene3D" id="2.60.40.1180">
    <property type="entry name" value="Golgi alpha-mannosidase II"/>
    <property type="match status" value="1"/>
</dbReference>
<evidence type="ECO:0000256" key="4">
    <source>
        <dbReference type="ARBA" id="ARBA00022837"/>
    </source>
</evidence>
<organism evidence="9 10">
    <name type="scientific">Maribacter polysiphoniae</name>
    <dbReference type="NCBI Taxonomy" id="429344"/>
    <lineage>
        <taxon>Bacteria</taxon>
        <taxon>Pseudomonadati</taxon>
        <taxon>Bacteroidota</taxon>
        <taxon>Flavobacteriia</taxon>
        <taxon>Flavobacteriales</taxon>
        <taxon>Flavobacteriaceae</taxon>
        <taxon>Maribacter</taxon>
    </lineage>
</organism>
<keyword evidence="3" id="KW-0378">Hydrolase</keyword>
<accession>A0A316DUN9</accession>
<comment type="subunit">
    <text evidence="2">Monomer.</text>
</comment>
<evidence type="ECO:0000256" key="2">
    <source>
        <dbReference type="ARBA" id="ARBA00011245"/>
    </source>
</evidence>
<keyword evidence="4" id="KW-0106">Calcium</keyword>
<evidence type="ECO:0000256" key="1">
    <source>
        <dbReference type="ARBA" id="ARBA00001913"/>
    </source>
</evidence>
<evidence type="ECO:0000259" key="8">
    <source>
        <dbReference type="Pfam" id="PF14509"/>
    </source>
</evidence>
<dbReference type="GO" id="GO:0016798">
    <property type="term" value="F:hydrolase activity, acting on glycosyl bonds"/>
    <property type="evidence" value="ECO:0007669"/>
    <property type="project" value="UniProtKB-KW"/>
</dbReference>
<dbReference type="Gene3D" id="2.70.98.10">
    <property type="match status" value="1"/>
</dbReference>
<dbReference type="InterPro" id="IPR029486">
    <property type="entry name" value="GH97_N"/>
</dbReference>
<protein>
    <submittedName>
        <fullName evidence="9">Alpha-glucosidase</fullName>
    </submittedName>
</protein>
<dbReference type="PANTHER" id="PTHR35803">
    <property type="entry name" value="GLUCAN 1,4-ALPHA-GLUCOSIDASE SUSB-RELATED"/>
    <property type="match status" value="1"/>
</dbReference>
<dbReference type="InterPro" id="IPR029483">
    <property type="entry name" value="GH97_C"/>
</dbReference>
<name>A0A316DUN9_9FLAO</name>
<dbReference type="InterPro" id="IPR052720">
    <property type="entry name" value="Glycosyl_hydrolase_97"/>
</dbReference>
<keyword evidence="5" id="KW-0326">Glycosidase</keyword>
<dbReference type="InterPro" id="IPR019563">
    <property type="entry name" value="GH97_catalytic"/>
</dbReference>
<dbReference type="EMBL" id="QGGQ01000009">
    <property type="protein sequence ID" value="PWK22037.1"/>
    <property type="molecule type" value="Genomic_DNA"/>
</dbReference>
<dbReference type="SUPFAM" id="SSF51445">
    <property type="entry name" value="(Trans)glycosidases"/>
    <property type="match status" value="1"/>
</dbReference>
<dbReference type="Gene3D" id="3.20.20.70">
    <property type="entry name" value="Aldolase class I"/>
    <property type="match status" value="1"/>
</dbReference>
<dbReference type="InterPro" id="IPR013785">
    <property type="entry name" value="Aldolase_TIM"/>
</dbReference>
<dbReference type="Pfam" id="PF10566">
    <property type="entry name" value="Glyco_hydro_97"/>
    <property type="match status" value="1"/>
</dbReference>
<dbReference type="InterPro" id="IPR017853">
    <property type="entry name" value="GH"/>
</dbReference>
<evidence type="ECO:0000259" key="7">
    <source>
        <dbReference type="Pfam" id="PF14508"/>
    </source>
</evidence>
<evidence type="ECO:0000313" key="9">
    <source>
        <dbReference type="EMBL" id="PWK22037.1"/>
    </source>
</evidence>
<dbReference type="RefSeq" id="WP_223308444.1">
    <property type="nucleotide sequence ID" value="NZ_JACWLN010000016.1"/>
</dbReference>
<comment type="cofactor">
    <cofactor evidence="1">
        <name>Ca(2+)</name>
        <dbReference type="ChEBI" id="CHEBI:29108"/>
    </cofactor>
</comment>
<evidence type="ECO:0000259" key="6">
    <source>
        <dbReference type="Pfam" id="PF10566"/>
    </source>
</evidence>
<gene>
    <name evidence="9" type="ORF">LX92_03389</name>
</gene>
<sequence>MNNTTKPGPTIKLLFVIALLLFGNWTMAQKNLKLSSPDKQLEVVIDLADNISWNVTLKGSNIIDNAVISMDMGEGRILGNAPKLRNQSMVSKNEVFIPVVANKDAKINNEYNQLTLDFKNNYQLIFRAYNDGIAYRFIDGNRKTRLVLNEEMTLFFPDGTSSFFPEEESFYSHNERDYLVKNVADMQKGAFCSLPVMFNTKTAKVLFTEASLINYPGMFLAKTMDHAMTSTFPKYVLKAIPNEAFSPDRNQIIEEEADYIAKINGKRAYPWRVFIISDDDRTFVESNLVALLSDKSKITDTSWIKPGQVAWDWYNANNVYGVDFEAGINMDTYKYFIDFASKNGIEYVILDEGWTKSTTEIMDDNENMDVPELIKYAKSKNVGIILWVLWKPLYENPEEILKLYSSWGAVGIKVDFMQRSDQYVVESYEKIAEIAAKYKMLVDYHGAFKPAGVERMWPNIINYEGVRGNENNKWTNAITPEHNVTLPFIRMAAGPLDFTPGAMINMNQLDYETGGPNYAPLFTRPMSYGTRAHQVAMYTIFEAPLQMLCESPTIYYKEQETVDFITQIPTVWDETVVLEGAVSDYIVLARRKGDNWYLGAMTDWTARDFEIDLSFLEKGNYTLQGYQDGVNASRNAQDYKIIKQDVDQNTKLKLKLSSGGGYSAIITKN</sequence>
<comment type="caution">
    <text evidence="9">The sequence shown here is derived from an EMBL/GenBank/DDBJ whole genome shotgun (WGS) entry which is preliminary data.</text>
</comment>